<reference evidence="6" key="1">
    <citation type="submission" date="2022-10" db="EMBL/GenBank/DDBJ databases">
        <authorList>
            <person name="Kim H.S."/>
            <person name="Kim J.-S."/>
            <person name="Suh M.K."/>
            <person name="Eom M.K."/>
            <person name="Lee J.-S."/>
        </authorList>
    </citation>
    <scope>NUCLEOTIDE SEQUENCE</scope>
    <source>
        <strain evidence="6">LIP-5</strain>
    </source>
</reference>
<dbReference type="PANTHER" id="PTHR40394">
    <property type="entry name" value="LIPOPROTEIN-RELATED"/>
    <property type="match status" value="1"/>
</dbReference>
<proteinExistence type="predicted"/>
<evidence type="ECO:0000256" key="4">
    <source>
        <dbReference type="PROSITE-ProRule" id="PRU00433"/>
    </source>
</evidence>
<evidence type="ECO:0000313" key="7">
    <source>
        <dbReference type="Proteomes" id="UP001209317"/>
    </source>
</evidence>
<organism evidence="6 7">
    <name type="scientific">Haoranjiania flava</name>
    <dbReference type="NCBI Taxonomy" id="1856322"/>
    <lineage>
        <taxon>Bacteria</taxon>
        <taxon>Pseudomonadati</taxon>
        <taxon>Bacteroidota</taxon>
        <taxon>Chitinophagia</taxon>
        <taxon>Chitinophagales</taxon>
        <taxon>Chitinophagaceae</taxon>
        <taxon>Haoranjiania</taxon>
    </lineage>
</organism>
<protein>
    <submittedName>
        <fullName evidence="6">Cytochrome c</fullName>
    </submittedName>
</protein>
<gene>
    <name evidence="6" type="ORF">OD355_00855</name>
</gene>
<dbReference type="PROSITE" id="PS51007">
    <property type="entry name" value="CYTC"/>
    <property type="match status" value="1"/>
</dbReference>
<dbReference type="Pfam" id="PF13442">
    <property type="entry name" value="Cytochrome_CBB3"/>
    <property type="match status" value="1"/>
</dbReference>
<dbReference type="GO" id="GO:0009055">
    <property type="term" value="F:electron transfer activity"/>
    <property type="evidence" value="ECO:0007669"/>
    <property type="project" value="InterPro"/>
</dbReference>
<keyword evidence="2 4" id="KW-0479">Metal-binding</keyword>
<feature type="domain" description="Cytochrome c" evidence="5">
    <location>
        <begin position="75"/>
        <end position="203"/>
    </location>
</feature>
<dbReference type="Proteomes" id="UP001209317">
    <property type="component" value="Unassembled WGS sequence"/>
</dbReference>
<dbReference type="SUPFAM" id="SSF46626">
    <property type="entry name" value="Cytochrome c"/>
    <property type="match status" value="1"/>
</dbReference>
<sequence>MKKLSVIAVLIISGITILAGCGNGIKRNPGKVYMPDMFYSRAYETYVEMDSTLFTTDSNQAGRKIFYNNLPVRGTVSRAGEYIFPIPKDAIGDSTNYVASKAVQNPEPPLTQAEYDQMHRLYLINCGICHGAKLDGNGPLYNGGNGPFIAAPKNLAGDPAMIAMPDGQMFYSVTYGKNTMGSYASQLTTKQRWQLIHYIKMVQKGTGSSSSTPAADSAAIAAK</sequence>
<dbReference type="Gene3D" id="1.10.760.10">
    <property type="entry name" value="Cytochrome c-like domain"/>
    <property type="match status" value="1"/>
</dbReference>
<keyword evidence="1 4" id="KW-0349">Heme</keyword>
<comment type="caution">
    <text evidence="6">The sequence shown here is derived from an EMBL/GenBank/DDBJ whole genome shotgun (WGS) entry which is preliminary data.</text>
</comment>
<dbReference type="PANTHER" id="PTHR40394:SF2">
    <property type="entry name" value="QUINOL:CYTOCHROME C OXIDOREDUCTASE MEMBRANE PROTEIN"/>
    <property type="match status" value="1"/>
</dbReference>
<evidence type="ECO:0000256" key="2">
    <source>
        <dbReference type="ARBA" id="ARBA00022723"/>
    </source>
</evidence>
<dbReference type="InterPro" id="IPR036909">
    <property type="entry name" value="Cyt_c-like_dom_sf"/>
</dbReference>
<evidence type="ECO:0000256" key="1">
    <source>
        <dbReference type="ARBA" id="ARBA00022617"/>
    </source>
</evidence>
<dbReference type="InterPro" id="IPR009056">
    <property type="entry name" value="Cyt_c-like_dom"/>
</dbReference>
<keyword evidence="7" id="KW-1185">Reference proteome</keyword>
<dbReference type="GO" id="GO:0020037">
    <property type="term" value="F:heme binding"/>
    <property type="evidence" value="ECO:0007669"/>
    <property type="project" value="InterPro"/>
</dbReference>
<evidence type="ECO:0000313" key="6">
    <source>
        <dbReference type="EMBL" id="MCU7693058.1"/>
    </source>
</evidence>
<keyword evidence="3 4" id="KW-0408">Iron</keyword>
<evidence type="ECO:0000256" key="3">
    <source>
        <dbReference type="ARBA" id="ARBA00023004"/>
    </source>
</evidence>
<dbReference type="GO" id="GO:0046872">
    <property type="term" value="F:metal ion binding"/>
    <property type="evidence" value="ECO:0007669"/>
    <property type="project" value="UniProtKB-KW"/>
</dbReference>
<accession>A0AAE3LIX9</accession>
<dbReference type="PROSITE" id="PS51257">
    <property type="entry name" value="PROKAR_LIPOPROTEIN"/>
    <property type="match status" value="1"/>
</dbReference>
<evidence type="ECO:0000259" key="5">
    <source>
        <dbReference type="PROSITE" id="PS51007"/>
    </source>
</evidence>
<name>A0AAE3LIX9_9BACT</name>
<dbReference type="EMBL" id="JAOTPL010000001">
    <property type="protein sequence ID" value="MCU7693058.1"/>
    <property type="molecule type" value="Genomic_DNA"/>
</dbReference>
<dbReference type="RefSeq" id="WP_263036546.1">
    <property type="nucleotide sequence ID" value="NZ_JAOTPL010000001.1"/>
</dbReference>
<dbReference type="AlphaFoldDB" id="A0AAE3LIX9"/>